<evidence type="ECO:0000256" key="11">
    <source>
        <dbReference type="SAM" id="Phobius"/>
    </source>
</evidence>
<dbReference type="PANTHER" id="PTHR30414">
    <property type="entry name" value="MINICONDUCTANCE MECHANOSENSITIVE CHANNEL YBDG"/>
    <property type="match status" value="1"/>
</dbReference>
<protein>
    <recommendedName>
        <fullName evidence="9">Mechanosensing system component YbdG</fullName>
    </recommendedName>
    <alternativeName>
        <fullName evidence="10">Mechanosensitive channel homolog YbdG</fullName>
    </alternativeName>
</protein>
<dbReference type="InterPro" id="IPR010920">
    <property type="entry name" value="LSM_dom_sf"/>
</dbReference>
<evidence type="ECO:0000256" key="9">
    <source>
        <dbReference type="ARBA" id="ARBA00093630"/>
    </source>
</evidence>
<dbReference type="EMBL" id="JAENIG010000010">
    <property type="protein sequence ID" value="MBK1856110.1"/>
    <property type="molecule type" value="Genomic_DNA"/>
</dbReference>
<keyword evidence="7" id="KW-0346">Stress response</keyword>
<accession>A0AAE2VCW6</accession>
<feature type="transmembrane region" description="Helical" evidence="11">
    <location>
        <begin position="179"/>
        <end position="206"/>
    </location>
</feature>
<dbReference type="Pfam" id="PF21082">
    <property type="entry name" value="MS_channel_3rd"/>
    <property type="match status" value="1"/>
</dbReference>
<evidence type="ECO:0000259" key="12">
    <source>
        <dbReference type="Pfam" id="PF00924"/>
    </source>
</evidence>
<dbReference type="SUPFAM" id="SSF50182">
    <property type="entry name" value="Sm-like ribonucleoproteins"/>
    <property type="match status" value="1"/>
</dbReference>
<keyword evidence="8 11" id="KW-0472">Membrane</keyword>
<keyword evidence="5 11" id="KW-0812">Transmembrane</keyword>
<name>A0AAE2VCW6_9BACT</name>
<organism evidence="14 15">
    <name type="scientific">Oceaniferula flava</name>
    <dbReference type="NCBI Taxonomy" id="2800421"/>
    <lineage>
        <taxon>Bacteria</taxon>
        <taxon>Pseudomonadati</taxon>
        <taxon>Verrucomicrobiota</taxon>
        <taxon>Verrucomicrobiia</taxon>
        <taxon>Verrucomicrobiales</taxon>
        <taxon>Verrucomicrobiaceae</taxon>
        <taxon>Oceaniferula</taxon>
    </lineage>
</organism>
<dbReference type="GO" id="GO:0005886">
    <property type="term" value="C:plasma membrane"/>
    <property type="evidence" value="ECO:0007669"/>
    <property type="project" value="UniProtKB-SubCell"/>
</dbReference>
<dbReference type="Proteomes" id="UP000634206">
    <property type="component" value="Unassembled WGS sequence"/>
</dbReference>
<feature type="domain" description="Mechanosensitive ion channel MscS C-terminal" evidence="13">
    <location>
        <begin position="346"/>
        <end position="409"/>
    </location>
</feature>
<dbReference type="RefSeq" id="WP_309490724.1">
    <property type="nucleotide sequence ID" value="NZ_JAENIG010000010.1"/>
</dbReference>
<keyword evidence="3" id="KW-1003">Cell membrane</keyword>
<proteinExistence type="inferred from homology"/>
<evidence type="ECO:0000256" key="7">
    <source>
        <dbReference type="ARBA" id="ARBA00023016"/>
    </source>
</evidence>
<evidence type="ECO:0000256" key="5">
    <source>
        <dbReference type="ARBA" id="ARBA00022692"/>
    </source>
</evidence>
<feature type="transmembrane region" description="Helical" evidence="11">
    <location>
        <begin position="109"/>
        <end position="134"/>
    </location>
</feature>
<dbReference type="FunFam" id="2.30.30.60:FF:000002">
    <property type="entry name" value="Mechanosensitive ion channel family protein"/>
    <property type="match status" value="1"/>
</dbReference>
<dbReference type="InterPro" id="IPR030192">
    <property type="entry name" value="YbdG"/>
</dbReference>
<dbReference type="InterPro" id="IPR006685">
    <property type="entry name" value="MscS_channel_2nd"/>
</dbReference>
<feature type="transmembrane region" description="Helical" evidence="11">
    <location>
        <begin position="76"/>
        <end position="97"/>
    </location>
</feature>
<keyword evidence="4" id="KW-0997">Cell inner membrane</keyword>
<reference evidence="14" key="1">
    <citation type="submission" date="2021-01" db="EMBL/GenBank/DDBJ databases">
        <title>Modified the classification status of verrucomicrobia.</title>
        <authorList>
            <person name="Feng X."/>
        </authorList>
    </citation>
    <scope>NUCLEOTIDE SEQUENCE</scope>
    <source>
        <strain evidence="14">5K15</strain>
    </source>
</reference>
<dbReference type="Pfam" id="PF00924">
    <property type="entry name" value="MS_channel_2nd"/>
    <property type="match status" value="1"/>
</dbReference>
<evidence type="ECO:0000313" key="15">
    <source>
        <dbReference type="Proteomes" id="UP000634206"/>
    </source>
</evidence>
<comment type="caution">
    <text evidence="14">The sequence shown here is derived from an EMBL/GenBank/DDBJ whole genome shotgun (WGS) entry which is preliminary data.</text>
</comment>
<evidence type="ECO:0000256" key="10">
    <source>
        <dbReference type="ARBA" id="ARBA00093659"/>
    </source>
</evidence>
<evidence type="ECO:0000256" key="3">
    <source>
        <dbReference type="ARBA" id="ARBA00022475"/>
    </source>
</evidence>
<keyword evidence="6 11" id="KW-1133">Transmembrane helix</keyword>
<evidence type="ECO:0000313" key="14">
    <source>
        <dbReference type="EMBL" id="MBK1856110.1"/>
    </source>
</evidence>
<comment type="similarity">
    <text evidence="2">Belongs to the MscS (TC 1.A.23) family.</text>
</comment>
<dbReference type="PANTHER" id="PTHR30414:SF0">
    <property type="entry name" value="MINICONDUCTANCE MECHANOSENSITIVE CHANNEL YBDG"/>
    <property type="match status" value="1"/>
</dbReference>
<gene>
    <name evidence="14" type="ORF">JIN83_14140</name>
</gene>
<sequence>MQSWHDKLTNLLSGDAVKADVNWMLRVLVDLILLAAVFVVAYLAYLVIRKVLMRIVTKVLKKTANSWDDEILNSRLSSWISMLIPAAIILRAAPLAINALDEGSLQVSHLIVISAQVFIIILSLLSFNSVLNIIERIYLRFEVSKELPIKGFIQVIKIILIVAAIIFIISSLIGKSPVLIFSGLGAMTAVMMLIFKDSILGLVAGIQLSANRMVARGDWIEMNKFGADGEVLEVALTTVKVRNWDKTITTIPTYALISDSFKNWRGMSNSGVRRIKRSVNLDMSTVTLLDDAMLEKMRNIRLLQPYLDRKQKELAEWNSEHASDDFTSPVNSRALTNLGTFRAYMLEYLKKHPKIAQRQTLLVRQLQPTAHGVPIELYTFTNDNAWAHYEDIQSDIFEHFLAVLPEFGLRAFQSPSDGSMSALTSSLVD</sequence>
<dbReference type="AlphaFoldDB" id="A0AAE2VCW6"/>
<feature type="transmembrane region" description="Helical" evidence="11">
    <location>
        <begin position="155"/>
        <end position="173"/>
    </location>
</feature>
<dbReference type="Gene3D" id="2.30.30.60">
    <property type="match status" value="1"/>
</dbReference>
<dbReference type="InterPro" id="IPR023408">
    <property type="entry name" value="MscS_beta-dom_sf"/>
</dbReference>
<evidence type="ECO:0000256" key="6">
    <source>
        <dbReference type="ARBA" id="ARBA00022989"/>
    </source>
</evidence>
<evidence type="ECO:0000256" key="8">
    <source>
        <dbReference type="ARBA" id="ARBA00023136"/>
    </source>
</evidence>
<evidence type="ECO:0000259" key="13">
    <source>
        <dbReference type="Pfam" id="PF21082"/>
    </source>
</evidence>
<dbReference type="GO" id="GO:0008381">
    <property type="term" value="F:mechanosensitive monoatomic ion channel activity"/>
    <property type="evidence" value="ECO:0007669"/>
    <property type="project" value="InterPro"/>
</dbReference>
<dbReference type="GO" id="GO:0071470">
    <property type="term" value="P:cellular response to osmotic stress"/>
    <property type="evidence" value="ECO:0007669"/>
    <property type="project" value="InterPro"/>
</dbReference>
<comment type="subcellular location">
    <subcellularLocation>
        <location evidence="1">Cell inner membrane</location>
        <topology evidence="1">Multi-pass membrane protein</topology>
    </subcellularLocation>
</comment>
<evidence type="ECO:0000256" key="1">
    <source>
        <dbReference type="ARBA" id="ARBA00004429"/>
    </source>
</evidence>
<dbReference type="InterPro" id="IPR049278">
    <property type="entry name" value="MS_channel_C"/>
</dbReference>
<feature type="domain" description="Mechanosensitive ion channel MscS" evidence="12">
    <location>
        <begin position="197"/>
        <end position="265"/>
    </location>
</feature>
<keyword evidence="15" id="KW-1185">Reference proteome</keyword>
<feature type="transmembrane region" description="Helical" evidence="11">
    <location>
        <begin position="23"/>
        <end position="48"/>
    </location>
</feature>
<evidence type="ECO:0000256" key="4">
    <source>
        <dbReference type="ARBA" id="ARBA00022519"/>
    </source>
</evidence>
<evidence type="ECO:0000256" key="2">
    <source>
        <dbReference type="ARBA" id="ARBA00008017"/>
    </source>
</evidence>